<dbReference type="EMBL" id="CAAALY010034687">
    <property type="protein sequence ID" value="VEL17895.1"/>
    <property type="molecule type" value="Genomic_DNA"/>
</dbReference>
<evidence type="ECO:0000313" key="2">
    <source>
        <dbReference type="Proteomes" id="UP000784294"/>
    </source>
</evidence>
<organism evidence="1 2">
    <name type="scientific">Protopolystoma xenopodis</name>
    <dbReference type="NCBI Taxonomy" id="117903"/>
    <lineage>
        <taxon>Eukaryota</taxon>
        <taxon>Metazoa</taxon>
        <taxon>Spiralia</taxon>
        <taxon>Lophotrochozoa</taxon>
        <taxon>Platyhelminthes</taxon>
        <taxon>Monogenea</taxon>
        <taxon>Polyopisthocotylea</taxon>
        <taxon>Polystomatidea</taxon>
        <taxon>Polystomatidae</taxon>
        <taxon>Protopolystoma</taxon>
    </lineage>
</organism>
<name>A0A448WQX7_9PLAT</name>
<proteinExistence type="predicted"/>
<dbReference type="AlphaFoldDB" id="A0A448WQX7"/>
<accession>A0A448WQX7</accession>
<reference evidence="1" key="1">
    <citation type="submission" date="2018-11" db="EMBL/GenBank/DDBJ databases">
        <authorList>
            <consortium name="Pathogen Informatics"/>
        </authorList>
    </citation>
    <scope>NUCLEOTIDE SEQUENCE</scope>
</reference>
<comment type="caution">
    <text evidence="1">The sequence shown here is derived from an EMBL/GenBank/DDBJ whole genome shotgun (WGS) entry which is preliminary data.</text>
</comment>
<sequence>MFTLRQLNRKNFGVLKTLFVALGGSTLVAANAFFFGSLGSTCWQISVPMGLVDMVVHEKRDVPVGGLTSFYGSPLW</sequence>
<keyword evidence="2" id="KW-1185">Reference proteome</keyword>
<dbReference type="Proteomes" id="UP000784294">
    <property type="component" value="Unassembled WGS sequence"/>
</dbReference>
<protein>
    <submittedName>
        <fullName evidence="1">Uncharacterized protein</fullName>
    </submittedName>
</protein>
<gene>
    <name evidence="1" type="ORF">PXEA_LOCUS11335</name>
</gene>
<evidence type="ECO:0000313" key="1">
    <source>
        <dbReference type="EMBL" id="VEL17895.1"/>
    </source>
</evidence>